<keyword evidence="2" id="KW-1185">Reference proteome</keyword>
<dbReference type="RefSeq" id="WP_376851065.1">
    <property type="nucleotide sequence ID" value="NZ_JBHSMF010000009.1"/>
</dbReference>
<accession>A0ABW0NE92</accession>
<sequence>MKQLPKALERNGDLWVAAPTKHLLFRVLQDVRAALEAPAGTDRAEHLASLTKVEALLGLDKFDRALPPVNEQLGEPTAQQAAVLRNLYRLRRI</sequence>
<organism evidence="1 2">
    <name type="scientific">Caenimonas terrae</name>
    <dbReference type="NCBI Taxonomy" id="696074"/>
    <lineage>
        <taxon>Bacteria</taxon>
        <taxon>Pseudomonadati</taxon>
        <taxon>Pseudomonadota</taxon>
        <taxon>Betaproteobacteria</taxon>
        <taxon>Burkholderiales</taxon>
        <taxon>Comamonadaceae</taxon>
        <taxon>Caenimonas</taxon>
    </lineage>
</organism>
<evidence type="ECO:0000313" key="1">
    <source>
        <dbReference type="EMBL" id="MFC5498991.1"/>
    </source>
</evidence>
<protein>
    <submittedName>
        <fullName evidence="1">Uncharacterized protein</fullName>
    </submittedName>
</protein>
<reference evidence="2" key="1">
    <citation type="journal article" date="2019" name="Int. J. Syst. Evol. Microbiol.">
        <title>The Global Catalogue of Microorganisms (GCM) 10K type strain sequencing project: providing services to taxonomists for standard genome sequencing and annotation.</title>
        <authorList>
            <consortium name="The Broad Institute Genomics Platform"/>
            <consortium name="The Broad Institute Genome Sequencing Center for Infectious Disease"/>
            <person name="Wu L."/>
            <person name="Ma J."/>
        </authorList>
    </citation>
    <scope>NUCLEOTIDE SEQUENCE [LARGE SCALE GENOMIC DNA]</scope>
    <source>
        <strain evidence="2">CCUG 57401</strain>
    </source>
</reference>
<name>A0ABW0NE92_9BURK</name>
<proteinExistence type="predicted"/>
<dbReference type="EMBL" id="JBHSMF010000009">
    <property type="protein sequence ID" value="MFC5498991.1"/>
    <property type="molecule type" value="Genomic_DNA"/>
</dbReference>
<dbReference type="Proteomes" id="UP001596037">
    <property type="component" value="Unassembled WGS sequence"/>
</dbReference>
<gene>
    <name evidence="1" type="ORF">ACFPOE_15690</name>
</gene>
<comment type="caution">
    <text evidence="1">The sequence shown here is derived from an EMBL/GenBank/DDBJ whole genome shotgun (WGS) entry which is preliminary data.</text>
</comment>
<evidence type="ECO:0000313" key="2">
    <source>
        <dbReference type="Proteomes" id="UP001596037"/>
    </source>
</evidence>